<protein>
    <submittedName>
        <fullName evidence="2">Uncharacterized protein LOC142177423</fullName>
    </submittedName>
</protein>
<name>A0AC58TXQ0_TOBAC</name>
<evidence type="ECO:0000313" key="2">
    <source>
        <dbReference type="RefSeq" id="XP_075102022.1"/>
    </source>
</evidence>
<evidence type="ECO:0000313" key="1">
    <source>
        <dbReference type="Proteomes" id="UP000790787"/>
    </source>
</evidence>
<accession>A0AC58TXQ0</accession>
<dbReference type="RefSeq" id="XP_075102022.1">
    <property type="nucleotide sequence ID" value="XM_075245921.1"/>
</dbReference>
<proteinExistence type="predicted"/>
<sequence>MALQLEGTPNNVFALHVNGTSLHFTLREFAIVTGLKCVGNDEDFEFSEKFPNRLIETYFGGANLVKNEQLMKCFADKNWGPDNNGDALKISLLYFIHTFIFSSEKNNTTIPRLHFDLVESGRYSEYHCGLKAFKMLTKSISMKMDVEKKYYRIAGMSLAMQIVYKDISPSDIELAIIQNPPVGADVEKRPSPAHSDKSGDDSDDFSPTPELQCKKKHVASVGPSSSPPHKKCKEHERHPNETEYQPKIPPVCVSKFGHKVLHDNQLQDSQNDEVSSLRKDLNSFKEYVVGEFKSPRTLINDNFKNLSDHLQQNQQTESLHQRKEPIGRRDDGIDTDVGDNVEKQVLNDQCLEYRGEGKTTSEVSSNIPSTSQEGVSTEFYVSQFELDDKFLPSQILETRIVIHNNAKKAESTPIPSHRNRRPSRCYIQLYYSFAFSCIKLYSTHIDVIFYYLRKKGKYNQTSNFKYTTVDCIFKTRIAEIFDRYADTNSNANVAKEENVVCEYIRGYRLHANVPWHTVDNVMMPVNLKDKLHWVLAIVSFKDRCIKVYDSYRSAGHDAYVVSEIDKLDKLVPLYLSISGFYRDSQGIDWSTYSAYTGKSHNDPFEVFFISDLPQQKVGSMDCGVHVAAYAELLSTLGEITQITFDSSLLHQRYGALLWDYAMRKIDVDAISENEAPSKIARQITESDSRMQIVLE</sequence>
<dbReference type="Proteomes" id="UP000790787">
    <property type="component" value="Chromosome 3"/>
</dbReference>
<gene>
    <name evidence="2" type="primary">LOC142177423</name>
</gene>
<organism evidence="1 2">
    <name type="scientific">Nicotiana tabacum</name>
    <name type="common">Common tobacco</name>
    <dbReference type="NCBI Taxonomy" id="4097"/>
    <lineage>
        <taxon>Eukaryota</taxon>
        <taxon>Viridiplantae</taxon>
        <taxon>Streptophyta</taxon>
        <taxon>Embryophyta</taxon>
        <taxon>Tracheophyta</taxon>
        <taxon>Spermatophyta</taxon>
        <taxon>Magnoliopsida</taxon>
        <taxon>eudicotyledons</taxon>
        <taxon>Gunneridae</taxon>
        <taxon>Pentapetalae</taxon>
        <taxon>asterids</taxon>
        <taxon>lamiids</taxon>
        <taxon>Solanales</taxon>
        <taxon>Solanaceae</taxon>
        <taxon>Nicotianoideae</taxon>
        <taxon>Nicotianeae</taxon>
        <taxon>Nicotiana</taxon>
    </lineage>
</organism>
<reference evidence="1" key="1">
    <citation type="journal article" date="2014" name="Nat. Commun.">
        <title>The tobacco genome sequence and its comparison with those of tomato and potato.</title>
        <authorList>
            <person name="Sierro N."/>
            <person name="Battey J.N."/>
            <person name="Ouadi S."/>
            <person name="Bakaher N."/>
            <person name="Bovet L."/>
            <person name="Willig A."/>
            <person name="Goepfert S."/>
            <person name="Peitsch M.C."/>
            <person name="Ivanov N.V."/>
        </authorList>
    </citation>
    <scope>NUCLEOTIDE SEQUENCE [LARGE SCALE GENOMIC DNA]</scope>
</reference>
<keyword evidence="1" id="KW-1185">Reference proteome</keyword>
<reference evidence="2" key="2">
    <citation type="submission" date="2025-08" db="UniProtKB">
        <authorList>
            <consortium name="RefSeq"/>
        </authorList>
    </citation>
    <scope>IDENTIFICATION</scope>
    <source>
        <tissue evidence="2">Leaf</tissue>
    </source>
</reference>